<dbReference type="GO" id="GO:0016705">
    <property type="term" value="F:oxidoreductase activity, acting on paired donors, with incorporation or reduction of molecular oxygen"/>
    <property type="evidence" value="ECO:0007669"/>
    <property type="project" value="InterPro"/>
</dbReference>
<dbReference type="EMBL" id="LCUC01000181">
    <property type="protein sequence ID" value="KKY34857.1"/>
    <property type="molecule type" value="Genomic_DNA"/>
</dbReference>
<dbReference type="GO" id="GO:0020037">
    <property type="term" value="F:heme binding"/>
    <property type="evidence" value="ECO:0007669"/>
    <property type="project" value="InterPro"/>
</dbReference>
<name>A0A0G2FKI1_9PEZI</name>
<accession>A0A0G2FKI1</accession>
<reference evidence="1 2" key="2">
    <citation type="submission" date="2015-05" db="EMBL/GenBank/DDBJ databases">
        <authorList>
            <person name="Morales-Cruz A."/>
            <person name="Amrine K.C."/>
            <person name="Cantu D."/>
        </authorList>
    </citation>
    <scope>NUCLEOTIDE SEQUENCE [LARGE SCALE GENOMIC DNA]</scope>
    <source>
        <strain evidence="1">DA912</strain>
    </source>
</reference>
<comment type="caution">
    <text evidence="1">The sequence shown here is derived from an EMBL/GenBank/DDBJ whole genome shotgun (WGS) entry which is preliminary data.</text>
</comment>
<protein>
    <submittedName>
        <fullName evidence="1">Putative cytochrome p450</fullName>
    </submittedName>
</protein>
<organism evidence="1 2">
    <name type="scientific">Diaporthe ampelina</name>
    <dbReference type="NCBI Taxonomy" id="1214573"/>
    <lineage>
        <taxon>Eukaryota</taxon>
        <taxon>Fungi</taxon>
        <taxon>Dikarya</taxon>
        <taxon>Ascomycota</taxon>
        <taxon>Pezizomycotina</taxon>
        <taxon>Sordariomycetes</taxon>
        <taxon>Sordariomycetidae</taxon>
        <taxon>Diaporthales</taxon>
        <taxon>Diaporthaceae</taxon>
        <taxon>Diaporthe</taxon>
    </lineage>
</organism>
<dbReference type="Proteomes" id="UP000034680">
    <property type="component" value="Unassembled WGS sequence"/>
</dbReference>
<dbReference type="AlphaFoldDB" id="A0A0G2FKI1"/>
<dbReference type="GO" id="GO:0004497">
    <property type="term" value="F:monooxygenase activity"/>
    <property type="evidence" value="ECO:0007669"/>
    <property type="project" value="InterPro"/>
</dbReference>
<sequence>MTQPHQQYGLIVSISPYELHINGPAYDEKLYCQDGRWNQYDWSYDAFGSAMCAICTVDHDMRRPPPPGGGAFFYKARVASRQGMIQGFADKLYDRLLQFEGATVNITAAVSALTRDFAVRFVLAKDYRTLEHETFQFETINLLSSGAIWSITKHVRWFGPLMKSLPTGWIEKAGDPAANAFFGFLKVSWIVSTASLFQ</sequence>
<dbReference type="STRING" id="1214573.A0A0G2FKI1"/>
<evidence type="ECO:0000313" key="1">
    <source>
        <dbReference type="EMBL" id="KKY34857.1"/>
    </source>
</evidence>
<dbReference type="SUPFAM" id="SSF48264">
    <property type="entry name" value="Cytochrome P450"/>
    <property type="match status" value="1"/>
</dbReference>
<keyword evidence="2" id="KW-1185">Reference proteome</keyword>
<reference evidence="1 2" key="1">
    <citation type="submission" date="2015-05" db="EMBL/GenBank/DDBJ databases">
        <title>Distinctive expansion of gene families associated with plant cell wall degradation and secondary metabolism in the genomes of grapevine trunk pathogens.</title>
        <authorList>
            <person name="Lawrence D.P."/>
            <person name="Travadon R."/>
            <person name="Rolshausen P.E."/>
            <person name="Baumgartner K."/>
        </authorList>
    </citation>
    <scope>NUCLEOTIDE SEQUENCE [LARGE SCALE GENOMIC DNA]</scope>
    <source>
        <strain evidence="1">DA912</strain>
    </source>
</reference>
<dbReference type="Gene3D" id="1.10.630.10">
    <property type="entry name" value="Cytochrome P450"/>
    <property type="match status" value="1"/>
</dbReference>
<gene>
    <name evidence="1" type="ORF">UCDDA912_g05166</name>
</gene>
<dbReference type="OrthoDB" id="3945418at2759"/>
<dbReference type="GO" id="GO:0005506">
    <property type="term" value="F:iron ion binding"/>
    <property type="evidence" value="ECO:0007669"/>
    <property type="project" value="InterPro"/>
</dbReference>
<evidence type="ECO:0000313" key="2">
    <source>
        <dbReference type="Proteomes" id="UP000034680"/>
    </source>
</evidence>
<proteinExistence type="predicted"/>
<dbReference type="InterPro" id="IPR036396">
    <property type="entry name" value="Cyt_P450_sf"/>
</dbReference>